<dbReference type="SUPFAM" id="SSF53623">
    <property type="entry name" value="MurD-like peptide ligases, catalytic domain"/>
    <property type="match status" value="1"/>
</dbReference>
<evidence type="ECO:0000313" key="16">
    <source>
        <dbReference type="Proteomes" id="UP000290848"/>
    </source>
</evidence>
<dbReference type="InterPro" id="IPR036615">
    <property type="entry name" value="Mur_ligase_C_dom_sf"/>
</dbReference>
<feature type="domain" description="Mur ligase central" evidence="14">
    <location>
        <begin position="95"/>
        <end position="280"/>
    </location>
</feature>
<dbReference type="InterPro" id="IPR013221">
    <property type="entry name" value="Mur_ligase_cen"/>
</dbReference>
<keyword evidence="6 10" id="KW-0133">Cell shape</keyword>
<dbReference type="SUPFAM" id="SSF53244">
    <property type="entry name" value="MurD-like peptide ligases, peptide-binding domain"/>
    <property type="match status" value="1"/>
</dbReference>
<keyword evidence="8 10" id="KW-0131">Cell cycle</keyword>
<keyword evidence="9 10" id="KW-0961">Cell wall biogenesis/degradation</keyword>
<dbReference type="Gene3D" id="3.40.1390.10">
    <property type="entry name" value="MurE/MurF, N-terminal domain"/>
    <property type="match status" value="1"/>
</dbReference>
<dbReference type="Pfam" id="PF08245">
    <property type="entry name" value="Mur_ligase_M"/>
    <property type="match status" value="1"/>
</dbReference>
<evidence type="ECO:0000256" key="10">
    <source>
        <dbReference type="HAMAP-Rule" id="MF_02019"/>
    </source>
</evidence>
<dbReference type="Gene3D" id="3.90.190.20">
    <property type="entry name" value="Mur ligase, C-terminal domain"/>
    <property type="match status" value="1"/>
</dbReference>
<dbReference type="SUPFAM" id="SSF63418">
    <property type="entry name" value="MurE/MurF N-terminal domain"/>
    <property type="match status" value="1"/>
</dbReference>
<proteinExistence type="inferred from homology"/>
<evidence type="ECO:0000259" key="12">
    <source>
        <dbReference type="Pfam" id="PF01225"/>
    </source>
</evidence>
<dbReference type="PANTHER" id="PTHR43024">
    <property type="entry name" value="UDP-N-ACETYLMURAMOYL-TRIPEPTIDE--D-ALANYL-D-ALANINE LIGASE"/>
    <property type="match status" value="1"/>
</dbReference>
<dbReference type="InterPro" id="IPR000713">
    <property type="entry name" value="Mur_ligase_N"/>
</dbReference>
<comment type="similarity">
    <text evidence="10">Belongs to the MurCDEF family. MurF subfamily.</text>
</comment>
<comment type="pathway">
    <text evidence="10 11">Cell wall biogenesis; peptidoglycan biosynthesis.</text>
</comment>
<dbReference type="PANTHER" id="PTHR43024:SF1">
    <property type="entry name" value="UDP-N-ACETYLMURAMOYL-TRIPEPTIDE--D-ALANYL-D-ALANINE LIGASE"/>
    <property type="match status" value="1"/>
</dbReference>
<keyword evidence="5 10" id="KW-0067">ATP-binding</keyword>
<dbReference type="NCBIfam" id="TIGR01143">
    <property type="entry name" value="murF"/>
    <property type="match status" value="1"/>
</dbReference>
<evidence type="ECO:0000313" key="15">
    <source>
        <dbReference type="EMBL" id="RXF68047.1"/>
    </source>
</evidence>
<evidence type="ECO:0000256" key="7">
    <source>
        <dbReference type="ARBA" id="ARBA00022984"/>
    </source>
</evidence>
<dbReference type="InterPro" id="IPR035911">
    <property type="entry name" value="MurE/MurF_N"/>
</dbReference>
<dbReference type="InterPro" id="IPR051046">
    <property type="entry name" value="MurCDEF_CellWall_CoF430Synth"/>
</dbReference>
<evidence type="ECO:0000256" key="8">
    <source>
        <dbReference type="ARBA" id="ARBA00023306"/>
    </source>
</evidence>
<dbReference type="GO" id="GO:0009252">
    <property type="term" value="P:peptidoglycan biosynthetic process"/>
    <property type="evidence" value="ECO:0007669"/>
    <property type="project" value="UniProtKB-UniRule"/>
</dbReference>
<evidence type="ECO:0000256" key="5">
    <source>
        <dbReference type="ARBA" id="ARBA00022840"/>
    </source>
</evidence>
<evidence type="ECO:0000256" key="3">
    <source>
        <dbReference type="ARBA" id="ARBA00022618"/>
    </source>
</evidence>
<keyword evidence="4 10" id="KW-0547">Nucleotide-binding</keyword>
<evidence type="ECO:0000256" key="2">
    <source>
        <dbReference type="ARBA" id="ARBA00022598"/>
    </source>
</evidence>
<keyword evidence="7 10" id="KW-0573">Peptidoglycan synthesis</keyword>
<dbReference type="Gene3D" id="3.40.1190.10">
    <property type="entry name" value="Mur-like, catalytic domain"/>
    <property type="match status" value="1"/>
</dbReference>
<dbReference type="Proteomes" id="UP000290848">
    <property type="component" value="Unassembled WGS sequence"/>
</dbReference>
<dbReference type="UniPathway" id="UPA00219"/>
<dbReference type="AlphaFoldDB" id="A0A4Q0M501"/>
<evidence type="ECO:0000256" key="6">
    <source>
        <dbReference type="ARBA" id="ARBA00022960"/>
    </source>
</evidence>
<accession>A0A4Q0M501</accession>
<keyword evidence="3 10" id="KW-0132">Cell division</keyword>
<reference evidence="15 16" key="1">
    <citation type="submission" date="2018-12" db="EMBL/GenBank/DDBJ databases">
        <title>The Draft Genome Sequence of the Soil Bacterium Pedobacter tournemirensis R1.</title>
        <authorList>
            <person name="He J."/>
        </authorList>
    </citation>
    <scope>NUCLEOTIDE SEQUENCE [LARGE SCALE GENOMIC DNA]</scope>
    <source>
        <strain evidence="15 16">R1</strain>
    </source>
</reference>
<dbReference type="Pfam" id="PF02875">
    <property type="entry name" value="Mur_ligase_C"/>
    <property type="match status" value="1"/>
</dbReference>
<organism evidence="15 16">
    <name type="scientific">Arcticibacter tournemirensis</name>
    <dbReference type="NCBI Taxonomy" id="699437"/>
    <lineage>
        <taxon>Bacteria</taxon>
        <taxon>Pseudomonadati</taxon>
        <taxon>Bacteroidota</taxon>
        <taxon>Sphingobacteriia</taxon>
        <taxon>Sphingobacteriales</taxon>
        <taxon>Sphingobacteriaceae</taxon>
        <taxon>Arcticibacter</taxon>
    </lineage>
</organism>
<dbReference type="InterPro" id="IPR036565">
    <property type="entry name" value="Mur-like_cat_sf"/>
</dbReference>
<gene>
    <name evidence="10" type="primary">murF</name>
    <name evidence="15" type="ORF">EKH83_17405</name>
</gene>
<dbReference type="Pfam" id="PF01225">
    <property type="entry name" value="Mur_ligase"/>
    <property type="match status" value="1"/>
</dbReference>
<dbReference type="GO" id="GO:0071555">
    <property type="term" value="P:cell wall organization"/>
    <property type="evidence" value="ECO:0007669"/>
    <property type="project" value="UniProtKB-KW"/>
</dbReference>
<name>A0A4Q0M501_9SPHI</name>
<dbReference type="HAMAP" id="MF_02019">
    <property type="entry name" value="MurF"/>
    <property type="match status" value="1"/>
</dbReference>
<dbReference type="InterPro" id="IPR005863">
    <property type="entry name" value="UDP-N-AcMur_synth"/>
</dbReference>
<evidence type="ECO:0000256" key="4">
    <source>
        <dbReference type="ARBA" id="ARBA00022741"/>
    </source>
</evidence>
<evidence type="ECO:0000259" key="14">
    <source>
        <dbReference type="Pfam" id="PF08245"/>
    </source>
</evidence>
<comment type="subcellular location">
    <subcellularLocation>
        <location evidence="10 11">Cytoplasm</location>
    </subcellularLocation>
</comment>
<feature type="binding site" evidence="10">
    <location>
        <begin position="97"/>
        <end position="103"/>
    </location>
    <ligand>
        <name>ATP</name>
        <dbReference type="ChEBI" id="CHEBI:30616"/>
    </ligand>
</feature>
<dbReference type="GO" id="GO:0005524">
    <property type="term" value="F:ATP binding"/>
    <property type="evidence" value="ECO:0007669"/>
    <property type="project" value="UniProtKB-UniRule"/>
</dbReference>
<dbReference type="GO" id="GO:0047480">
    <property type="term" value="F:UDP-N-acetylmuramoyl-tripeptide-D-alanyl-D-alanine ligase activity"/>
    <property type="evidence" value="ECO:0007669"/>
    <property type="project" value="UniProtKB-UniRule"/>
</dbReference>
<dbReference type="RefSeq" id="WP_128770734.1">
    <property type="nucleotide sequence ID" value="NZ_RXOC01000013.1"/>
</dbReference>
<evidence type="ECO:0000256" key="11">
    <source>
        <dbReference type="RuleBase" id="RU004136"/>
    </source>
</evidence>
<feature type="domain" description="Mur ligase N-terminal catalytic" evidence="12">
    <location>
        <begin position="16"/>
        <end position="84"/>
    </location>
</feature>
<keyword evidence="2 10" id="KW-0436">Ligase</keyword>
<comment type="catalytic activity">
    <reaction evidence="10 11">
        <text>D-alanyl-D-alanine + UDP-N-acetyl-alpha-D-muramoyl-L-alanyl-gamma-D-glutamyl-meso-2,6-diaminopimelate + ATP = UDP-N-acetyl-alpha-D-muramoyl-L-alanyl-gamma-D-glutamyl-meso-2,6-diaminopimeloyl-D-alanyl-D-alanine + ADP + phosphate + H(+)</text>
        <dbReference type="Rhea" id="RHEA:28374"/>
        <dbReference type="ChEBI" id="CHEBI:15378"/>
        <dbReference type="ChEBI" id="CHEBI:30616"/>
        <dbReference type="ChEBI" id="CHEBI:43474"/>
        <dbReference type="ChEBI" id="CHEBI:57822"/>
        <dbReference type="ChEBI" id="CHEBI:61386"/>
        <dbReference type="ChEBI" id="CHEBI:83905"/>
        <dbReference type="ChEBI" id="CHEBI:456216"/>
        <dbReference type="EC" id="6.3.2.10"/>
    </reaction>
</comment>
<comment type="function">
    <text evidence="10 11">Involved in cell wall formation. Catalyzes the final step in the synthesis of UDP-N-acetylmuramoyl-pentapeptide, the precursor of murein.</text>
</comment>
<dbReference type="GO" id="GO:0008360">
    <property type="term" value="P:regulation of cell shape"/>
    <property type="evidence" value="ECO:0007669"/>
    <property type="project" value="UniProtKB-KW"/>
</dbReference>
<evidence type="ECO:0000256" key="9">
    <source>
        <dbReference type="ARBA" id="ARBA00023316"/>
    </source>
</evidence>
<feature type="domain" description="Mur ligase C-terminal" evidence="13">
    <location>
        <begin position="304"/>
        <end position="420"/>
    </location>
</feature>
<sequence length="431" mass="47333">MTTEALYKLYAEHPVICTDTRKITAGCLFFALKGENFDGNIFAQKALDDGAAFAIIDEAGLQKDERYIVVPDVLEALQDLARFHRRQFDFPVIGITGTNGKTTTKELFKSVLSQKFKTYATTGNLNNHIGVPLTLLSLPKDTELAIIEMGANHKKEIEFLCTIARPTHGLITNVGKAHLEGFGGFEGVKTAKGELYSFLKENDGVTFINQDNPHLMEMYGSGNGRVVRYGTLSGDGVKGKIVENDPFLTIDWFSGERAHRVKTNLTGTYNLENIVAAITVGLFFGLSEDQINAGINSYIPGNNRSQIIKTESNTLICDYYNANPSSMAVAIDNLAAISANKKTLILGDMFELGEDAAAEHKAVLDKALSIDVDERIFVGKEFFHAGSQINARFYMTTEDAFNGLKDNPITNSVVLIKGSRSMKMETLVELL</sequence>
<dbReference type="EC" id="6.3.2.10" evidence="10 11"/>
<dbReference type="EMBL" id="RXOC01000013">
    <property type="protein sequence ID" value="RXF68047.1"/>
    <property type="molecule type" value="Genomic_DNA"/>
</dbReference>
<keyword evidence="1 10" id="KW-0963">Cytoplasm</keyword>
<dbReference type="GO" id="GO:0051301">
    <property type="term" value="P:cell division"/>
    <property type="evidence" value="ECO:0007669"/>
    <property type="project" value="UniProtKB-KW"/>
</dbReference>
<comment type="caution">
    <text evidence="15">The sequence shown here is derived from an EMBL/GenBank/DDBJ whole genome shotgun (WGS) entry which is preliminary data.</text>
</comment>
<dbReference type="GO" id="GO:0008766">
    <property type="term" value="F:UDP-N-acetylmuramoylalanyl-D-glutamyl-2,6-diaminopimelate-D-alanyl-D-alanine ligase activity"/>
    <property type="evidence" value="ECO:0007669"/>
    <property type="project" value="RHEA"/>
</dbReference>
<evidence type="ECO:0000256" key="1">
    <source>
        <dbReference type="ARBA" id="ARBA00022490"/>
    </source>
</evidence>
<dbReference type="GO" id="GO:0005737">
    <property type="term" value="C:cytoplasm"/>
    <property type="evidence" value="ECO:0007669"/>
    <property type="project" value="UniProtKB-SubCell"/>
</dbReference>
<evidence type="ECO:0000259" key="13">
    <source>
        <dbReference type="Pfam" id="PF02875"/>
    </source>
</evidence>
<dbReference type="InterPro" id="IPR004101">
    <property type="entry name" value="Mur_ligase_C"/>
</dbReference>
<protein>
    <recommendedName>
        <fullName evidence="10 11">UDP-N-acetylmuramoyl-tripeptide--D-alanyl-D-alanine ligase</fullName>
        <ecNumber evidence="10 11">6.3.2.10</ecNumber>
    </recommendedName>
    <alternativeName>
        <fullName evidence="10">D-alanyl-D-alanine-adding enzyme</fullName>
    </alternativeName>
</protein>